<sequence>MVSVSQSTVERAVDATIWLFSRKNPPTALFTVDSLMTQGALLAFRSMGSSIPHDVLLIGFDDFNLATFTDRAASAPKSARPVASQSMPALFL</sequence>
<feature type="domain" description="Transcriptional regulator LacI/GalR-like sensor" evidence="4">
    <location>
        <begin position="12"/>
        <end position="74"/>
    </location>
</feature>
<proteinExistence type="predicted"/>
<evidence type="ECO:0000256" key="2">
    <source>
        <dbReference type="ARBA" id="ARBA00023125"/>
    </source>
</evidence>
<protein>
    <submittedName>
        <fullName evidence="5">Substrate-binding domain-containing protein</fullName>
    </submittedName>
</protein>
<dbReference type="InterPro" id="IPR046335">
    <property type="entry name" value="LacI/GalR-like_sensor"/>
</dbReference>
<dbReference type="Pfam" id="PF13377">
    <property type="entry name" value="Peripla_BP_3"/>
    <property type="match status" value="1"/>
</dbReference>
<evidence type="ECO:0000256" key="1">
    <source>
        <dbReference type="ARBA" id="ARBA00023015"/>
    </source>
</evidence>
<evidence type="ECO:0000259" key="4">
    <source>
        <dbReference type="Pfam" id="PF13377"/>
    </source>
</evidence>
<keyword evidence="2" id="KW-0238">DNA-binding</keyword>
<keyword evidence="1" id="KW-0805">Transcription regulation</keyword>
<gene>
    <name evidence="5" type="ORF">MRS75_08645</name>
</gene>
<dbReference type="SUPFAM" id="SSF53822">
    <property type="entry name" value="Periplasmic binding protein-like I"/>
    <property type="match status" value="1"/>
</dbReference>
<dbReference type="RefSeq" id="WP_311788997.1">
    <property type="nucleotide sequence ID" value="NZ_JALDYY010000022.1"/>
</dbReference>
<accession>A0AAE3QDT8</accession>
<evidence type="ECO:0000313" key="5">
    <source>
        <dbReference type="EMBL" id="MDI7922155.1"/>
    </source>
</evidence>
<dbReference type="GO" id="GO:0003677">
    <property type="term" value="F:DNA binding"/>
    <property type="evidence" value="ECO:0007669"/>
    <property type="project" value="UniProtKB-KW"/>
</dbReference>
<dbReference type="Gene3D" id="3.40.50.2300">
    <property type="match status" value="1"/>
</dbReference>
<reference evidence="5" key="1">
    <citation type="submission" date="2022-03" db="EMBL/GenBank/DDBJ databases">
        <title>Fererhizobium litorale gen. nov., sp. nov., isolated from sandy sediments of the Sea of Japan seashore.</title>
        <authorList>
            <person name="Romanenko L."/>
            <person name="Kurilenko V."/>
            <person name="Otstavnykh N."/>
            <person name="Svetashev V."/>
            <person name="Tekutyeva L."/>
            <person name="Isaeva M."/>
            <person name="Mikhailov V."/>
        </authorList>
    </citation>
    <scope>NUCLEOTIDE SEQUENCE</scope>
    <source>
        <strain evidence="5">KMM 9576</strain>
    </source>
</reference>
<keyword evidence="3" id="KW-0804">Transcription</keyword>
<dbReference type="EMBL" id="JALDYZ010000003">
    <property type="protein sequence ID" value="MDI7922155.1"/>
    <property type="molecule type" value="Genomic_DNA"/>
</dbReference>
<evidence type="ECO:0000313" key="6">
    <source>
        <dbReference type="Proteomes" id="UP001161580"/>
    </source>
</evidence>
<keyword evidence="6" id="KW-1185">Reference proteome</keyword>
<dbReference type="Proteomes" id="UP001161580">
    <property type="component" value="Unassembled WGS sequence"/>
</dbReference>
<dbReference type="AlphaFoldDB" id="A0AAE3QDT8"/>
<name>A0AAE3QDT8_9HYPH</name>
<organism evidence="5 6">
    <name type="scientific">Ferirhizobium litorale</name>
    <dbReference type="NCBI Taxonomy" id="2927786"/>
    <lineage>
        <taxon>Bacteria</taxon>
        <taxon>Pseudomonadati</taxon>
        <taxon>Pseudomonadota</taxon>
        <taxon>Alphaproteobacteria</taxon>
        <taxon>Hyphomicrobiales</taxon>
        <taxon>Rhizobiaceae</taxon>
        <taxon>Ferirhizobium</taxon>
    </lineage>
</organism>
<dbReference type="InterPro" id="IPR028082">
    <property type="entry name" value="Peripla_BP_I"/>
</dbReference>
<comment type="caution">
    <text evidence="5">The sequence shown here is derived from an EMBL/GenBank/DDBJ whole genome shotgun (WGS) entry which is preliminary data.</text>
</comment>
<evidence type="ECO:0000256" key="3">
    <source>
        <dbReference type="ARBA" id="ARBA00023163"/>
    </source>
</evidence>